<proteinExistence type="predicted"/>
<dbReference type="GO" id="GO:0007165">
    <property type="term" value="P:signal transduction"/>
    <property type="evidence" value="ECO:0000318"/>
    <property type="project" value="GO_Central"/>
</dbReference>
<dbReference type="InterPro" id="IPR051681">
    <property type="entry name" value="Ser/Thr_Kinases-Pseudokinases"/>
</dbReference>
<dbReference type="PANTHER" id="PTHR44329">
    <property type="entry name" value="SERINE/THREONINE-PROTEIN KINASE TNNI3K-RELATED"/>
    <property type="match status" value="1"/>
</dbReference>
<keyword evidence="7 8" id="KW-0418">Kinase</keyword>
<feature type="compositionally biased region" description="Polar residues" evidence="4">
    <location>
        <begin position="483"/>
        <end position="499"/>
    </location>
</feature>
<keyword evidence="2 3" id="KW-0067">ATP-binding</keyword>
<dbReference type="Bgee" id="108715017">
    <property type="expression patterns" value="Expressed in zone of skin and 14 other cell types or tissues"/>
</dbReference>
<dbReference type="Xenbase" id="XB-GENE-22172619">
    <property type="gene designation" value="ripk3.L"/>
</dbReference>
<keyword evidence="7 8" id="KW-0808">Transferase</keyword>
<dbReference type="KEGG" id="xla:108715017"/>
<dbReference type="GO" id="GO:0004706">
    <property type="term" value="F:JUN kinase kinase kinase activity"/>
    <property type="evidence" value="ECO:0000318"/>
    <property type="project" value="GO_Central"/>
</dbReference>
<evidence type="ECO:0000256" key="1">
    <source>
        <dbReference type="ARBA" id="ARBA00022741"/>
    </source>
</evidence>
<dbReference type="Pfam" id="PF12721">
    <property type="entry name" value="RHIM"/>
    <property type="match status" value="1"/>
</dbReference>
<evidence type="ECO:0000313" key="9">
    <source>
        <dbReference type="RefSeq" id="XP_041421438.1"/>
    </source>
</evidence>
<keyword evidence="7 8" id="KW-0675">Receptor</keyword>
<dbReference type="STRING" id="8355.A0A1L8HZL4"/>
<dbReference type="InterPro" id="IPR017441">
    <property type="entry name" value="Protein_kinase_ATP_BS"/>
</dbReference>
<accession>A0A1L8HZL4</accession>
<dbReference type="Pfam" id="PF00069">
    <property type="entry name" value="Pkinase"/>
    <property type="match status" value="1"/>
</dbReference>
<feature type="region of interest" description="Disordered" evidence="4">
    <location>
        <begin position="359"/>
        <end position="385"/>
    </location>
</feature>
<evidence type="ECO:0000256" key="2">
    <source>
        <dbReference type="ARBA" id="ARBA00022840"/>
    </source>
</evidence>
<dbReference type="PANTHER" id="PTHR44329:SF297">
    <property type="entry name" value="RECEPTOR-INTERACTING SERINE_THREONINE-PROTEIN KINASE 3"/>
    <property type="match status" value="1"/>
</dbReference>
<evidence type="ECO:0000313" key="8">
    <source>
        <dbReference type="RefSeq" id="XP_041421436.1"/>
    </source>
</evidence>
<dbReference type="GeneID" id="108715017"/>
<name>A0A1L8HZL4_XENLA</name>
<feature type="binding site" evidence="3">
    <location>
        <position position="42"/>
    </location>
    <ligand>
        <name>ATP</name>
        <dbReference type="ChEBI" id="CHEBI:30616"/>
    </ligand>
</feature>
<evidence type="ECO:0000313" key="10">
    <source>
        <dbReference type="Xenbase" id="XB-GENE-22172619"/>
    </source>
</evidence>
<dbReference type="PROSITE" id="PS00108">
    <property type="entry name" value="PROTEIN_KINASE_ST"/>
    <property type="match status" value="1"/>
</dbReference>
<dbReference type="GO" id="GO:0005737">
    <property type="term" value="C:cytoplasm"/>
    <property type="evidence" value="ECO:0000318"/>
    <property type="project" value="GO_Central"/>
</dbReference>
<dbReference type="RefSeq" id="XP_041421436.1">
    <property type="nucleotide sequence ID" value="XM_041565502.1"/>
</dbReference>
<dbReference type="RefSeq" id="XP_041421438.1">
    <property type="nucleotide sequence ID" value="XM_041565504.1"/>
</dbReference>
<feature type="compositionally biased region" description="Polar residues" evidence="4">
    <location>
        <begin position="507"/>
        <end position="523"/>
    </location>
</feature>
<keyword evidence="6" id="KW-1185">Reference proteome</keyword>
<evidence type="ECO:0000256" key="3">
    <source>
        <dbReference type="PROSITE-ProRule" id="PRU10141"/>
    </source>
</evidence>
<dbReference type="CTD" id="108715017"/>
<organism evidence="7">
    <name type="scientific">Xenopus laevis</name>
    <name type="common">African clawed frog</name>
    <dbReference type="NCBI Taxonomy" id="8355"/>
    <lineage>
        <taxon>Eukaryota</taxon>
        <taxon>Metazoa</taxon>
        <taxon>Chordata</taxon>
        <taxon>Craniata</taxon>
        <taxon>Vertebrata</taxon>
        <taxon>Euteleostomi</taxon>
        <taxon>Amphibia</taxon>
        <taxon>Batrachia</taxon>
        <taxon>Anura</taxon>
        <taxon>Pipoidea</taxon>
        <taxon>Pipidae</taxon>
        <taxon>Xenopodinae</taxon>
        <taxon>Xenopus</taxon>
        <taxon>Xenopus</taxon>
    </lineage>
</organism>
<dbReference type="OrthoDB" id="4062651at2759"/>
<sequence length="523" mass="59630">MEFLKHISEESLKDWFRIGQGGFGMIYRARHTEWNFDVAVKKLKGDVSWGLAELLSEAKKMAIASPSPYVITMYGIVKEIDKGNMCRGIVMEYMENGCLDTLISCYRPIPWALKFRIIHQVALGMNWLHSLHPPLLHLDLKAKNVLLTTEMHVKITDFGLSKFIRGTSTCGSELEYDGGTAEYMPPEAFQANYKPSTSTDIYSFAILTTVVLTEEEPYPISNSTLIRQRVCQGDRPCLLSLEKEHSVPCLTEAIEFTKCCWQHIPSKRPSFTECCNNWEKFYLAHKNKIIDSVRQVQDNMMKSTTDSPSVQNTTLTTSTDMSEAIRKFKTMHFTEEMPPAQMAQPRNNRPVMTREHQTQHQTQFQNYSHPHSSKFPTRGTATEQKCHPSFPGPVYHPRYPFYPGGYYVTPYFNPPYYNPGPNITIQNATGVQIGNNNFMISNHGASRGESFRYTSCTNPSPQQARSGHVSYQQTNIRKPFPISETQQVTITRAVQPQDTYENEKKSQQNSNDSQKPNPTESGH</sequence>
<dbReference type="Gene3D" id="1.10.510.10">
    <property type="entry name" value="Transferase(Phosphotransferase) domain 1"/>
    <property type="match status" value="1"/>
</dbReference>
<dbReference type="PaxDb" id="8355-A0A1L8HZL4"/>
<dbReference type="Proteomes" id="UP000186698">
    <property type="component" value="Chromosome 1L"/>
</dbReference>
<keyword evidence="1 3" id="KW-0547">Nucleotide-binding</keyword>
<dbReference type="AlphaFoldDB" id="A0A1L8HZL4"/>
<evidence type="ECO:0000259" key="5">
    <source>
        <dbReference type="PROSITE" id="PS50011"/>
    </source>
</evidence>
<dbReference type="PROSITE" id="PS50011">
    <property type="entry name" value="PROTEIN_KINASE_DOM"/>
    <property type="match status" value="1"/>
</dbReference>
<dbReference type="RefSeq" id="XP_018115364.1">
    <property type="nucleotide sequence ID" value="XM_018259875.2"/>
</dbReference>
<gene>
    <name evidence="7 8 9 10" type="primary">ripk3.L</name>
</gene>
<reference evidence="7" key="1">
    <citation type="submission" date="2022-04" db="UniProtKB">
        <authorList>
            <consortium name="RefSeq"/>
        </authorList>
    </citation>
    <scope>IDENTIFICATION</scope>
    <source>
        <strain evidence="7 8">J_2021</strain>
        <tissue evidence="7 8">Erythrocytes</tissue>
    </source>
</reference>
<dbReference type="PROSITE" id="PS00107">
    <property type="entry name" value="PROTEIN_KINASE_ATP"/>
    <property type="match status" value="1"/>
</dbReference>
<dbReference type="GO" id="GO:0005524">
    <property type="term" value="F:ATP binding"/>
    <property type="evidence" value="ECO:0007669"/>
    <property type="project" value="UniProtKB-UniRule"/>
</dbReference>
<dbReference type="InterPro" id="IPR008271">
    <property type="entry name" value="Ser/Thr_kinase_AS"/>
</dbReference>
<dbReference type="InterPro" id="IPR011009">
    <property type="entry name" value="Kinase-like_dom_sf"/>
</dbReference>
<feature type="domain" description="Protein kinase" evidence="5">
    <location>
        <begin position="12"/>
        <end position="282"/>
    </location>
</feature>
<dbReference type="SMART" id="SM00220">
    <property type="entry name" value="S_TKc"/>
    <property type="match status" value="1"/>
</dbReference>
<feature type="region of interest" description="Disordered" evidence="4">
    <location>
        <begin position="478"/>
        <end position="523"/>
    </location>
</feature>
<dbReference type="SUPFAM" id="SSF56112">
    <property type="entry name" value="Protein kinase-like (PK-like)"/>
    <property type="match status" value="1"/>
</dbReference>
<evidence type="ECO:0000313" key="6">
    <source>
        <dbReference type="Proteomes" id="UP000186698"/>
    </source>
</evidence>
<dbReference type="AGR" id="Xenbase:XB-GENE-22172619"/>
<dbReference type="InterPro" id="IPR025735">
    <property type="entry name" value="RHIM"/>
</dbReference>
<dbReference type="InterPro" id="IPR000719">
    <property type="entry name" value="Prot_kinase_dom"/>
</dbReference>
<feature type="compositionally biased region" description="Polar residues" evidence="4">
    <location>
        <begin position="359"/>
        <end position="370"/>
    </location>
</feature>
<dbReference type="OMA" id="GPNITIQ"/>
<evidence type="ECO:0000256" key="4">
    <source>
        <dbReference type="SAM" id="MobiDB-lite"/>
    </source>
</evidence>
<evidence type="ECO:0000313" key="7">
    <source>
        <dbReference type="RefSeq" id="XP_018115364.1"/>
    </source>
</evidence>
<protein>
    <submittedName>
        <fullName evidence="7">receptor-interacting Serine/threonine-protein kinase 3 isoform X1</fullName>
    </submittedName>
</protein>